<dbReference type="SMART" id="SM00365">
    <property type="entry name" value="LRR_SD22"/>
    <property type="match status" value="6"/>
</dbReference>
<keyword evidence="5" id="KW-0433">Leucine-rich repeat</keyword>
<dbReference type="GO" id="GO:0006952">
    <property type="term" value="P:defense response"/>
    <property type="evidence" value="ECO:0007669"/>
    <property type="project" value="UniProtKB-ARBA"/>
</dbReference>
<dbReference type="EMBL" id="JAUHHV010000006">
    <property type="protein sequence ID" value="KAK1422365.1"/>
    <property type="molecule type" value="Genomic_DNA"/>
</dbReference>
<dbReference type="PANTHER" id="PTHR48053">
    <property type="entry name" value="LEUCINE RICH REPEAT FAMILY PROTEIN, EXPRESSED"/>
    <property type="match status" value="1"/>
</dbReference>
<dbReference type="InterPro" id="IPR051716">
    <property type="entry name" value="Plant_RL_S/T_kinase"/>
</dbReference>
<dbReference type="SUPFAM" id="SSF52047">
    <property type="entry name" value="RNI-like"/>
    <property type="match status" value="1"/>
</dbReference>
<dbReference type="Pfam" id="PF00560">
    <property type="entry name" value="LRR_1"/>
    <property type="match status" value="5"/>
</dbReference>
<evidence type="ECO:0000256" key="2">
    <source>
        <dbReference type="ARBA" id="ARBA00004479"/>
    </source>
</evidence>
<evidence type="ECO:0000256" key="15">
    <source>
        <dbReference type="SAM" id="Phobius"/>
    </source>
</evidence>
<evidence type="ECO:0000313" key="18">
    <source>
        <dbReference type="Proteomes" id="UP001229421"/>
    </source>
</evidence>
<keyword evidence="4" id="KW-1003">Cell membrane</keyword>
<dbReference type="InterPro" id="IPR032675">
    <property type="entry name" value="LRR_dom_sf"/>
</dbReference>
<organism evidence="17 18">
    <name type="scientific">Tagetes erecta</name>
    <name type="common">African marigold</name>
    <dbReference type="NCBI Taxonomy" id="13708"/>
    <lineage>
        <taxon>Eukaryota</taxon>
        <taxon>Viridiplantae</taxon>
        <taxon>Streptophyta</taxon>
        <taxon>Embryophyta</taxon>
        <taxon>Tracheophyta</taxon>
        <taxon>Spermatophyta</taxon>
        <taxon>Magnoliopsida</taxon>
        <taxon>eudicotyledons</taxon>
        <taxon>Gunneridae</taxon>
        <taxon>Pentapetalae</taxon>
        <taxon>asterids</taxon>
        <taxon>campanulids</taxon>
        <taxon>Asterales</taxon>
        <taxon>Asteraceae</taxon>
        <taxon>Asteroideae</taxon>
        <taxon>Heliantheae alliance</taxon>
        <taxon>Tageteae</taxon>
        <taxon>Tagetes</taxon>
    </lineage>
</organism>
<name>A0AAD8KMM9_TARER</name>
<keyword evidence="18" id="KW-1185">Reference proteome</keyword>
<feature type="transmembrane region" description="Helical" evidence="15">
    <location>
        <begin position="697"/>
        <end position="717"/>
    </location>
</feature>
<keyword evidence="12 15" id="KW-0472">Membrane</keyword>
<proteinExistence type="inferred from homology"/>
<dbReference type="Pfam" id="PF08263">
    <property type="entry name" value="LRRNT_2"/>
    <property type="match status" value="1"/>
</dbReference>
<comment type="caution">
    <text evidence="17">The sequence shown here is derived from an EMBL/GenBank/DDBJ whole genome shotgun (WGS) entry which is preliminary data.</text>
</comment>
<keyword evidence="9" id="KW-0547">Nucleotide-binding</keyword>
<dbReference type="InterPro" id="IPR001611">
    <property type="entry name" value="Leu-rich_rpt"/>
</dbReference>
<sequence length="740" mass="81636">MLPRKPLFYSSYTTNQHHHRRHHHCLGFVGSLIILIFLFPTLTDADCNHDDKDSLLSFAANFSSLNWSANVDCCSWDGITCDKRRDRVVRLSVPGRGLRGFIPFSLLNLTSLSFLDLSYNFLSGPLPDGLFSSLNKLHTVDLSYNTFSGNLSETLPGSLKLFNLSSNHFSGTVEKTIFKSLQSLVAFNISNNSFTGLIPPSLCTSSPALVFLDFSLNDLTGNIPQGFSACSNLRVLSLGFNNLTGELPSDINGARSLQQLSLPGNSLTGEIDENITDLTNLTSLVLFGNMFTGSIPRNIGRLSLLEKLELHINKLNGTLPLSLMNCTKLQLLNLRVNSLGDRLSDFDFSNFIRLTILDLGENRFTGVLPKSLFSCKSLIAIRLATNGLEGEILPDIRELTSLSFLSLSNNTFRNISQALDILSSHKTLTTLIISKNFFNETLPAAGISGFQDLKVIGMGGCKLFGQVPIWLMSLTNLQLIDFSQNNISGIIPGWLQTLQNLFYLDLSNNSLSGGFPIELTRLPALASQQHLDQVNNTNFELPVFVAPQNASYLQYNYPAAIHPSLYLSSNNLSGDIPVEIGNMQSIHVLDLSQNHFSGTIPDSISNLTNLEKLYLSHNLLSGEIPSSLKSLHFLSSFDVAYNNLQGLIPTGGQFNTFIDQSYEGNPGLCGPPIQKSCNKQSNSSLPSPSSHKKDPDVIMILGPILGFCFGFGIILTFQTYSILSKRRILPRWIHRYFIWT</sequence>
<dbReference type="SMART" id="SM00369">
    <property type="entry name" value="LRR_TYP"/>
    <property type="match status" value="8"/>
</dbReference>
<evidence type="ECO:0000256" key="9">
    <source>
        <dbReference type="ARBA" id="ARBA00022741"/>
    </source>
</evidence>
<dbReference type="Proteomes" id="UP001229421">
    <property type="component" value="Unassembled WGS sequence"/>
</dbReference>
<keyword evidence="13" id="KW-0675">Receptor</keyword>
<dbReference type="PANTHER" id="PTHR48053:SF155">
    <property type="entry name" value="LOW QUALITY PROTEIN: RECEPTOR-LIKE PROTEIN 2"/>
    <property type="match status" value="1"/>
</dbReference>
<dbReference type="GO" id="GO:0005886">
    <property type="term" value="C:plasma membrane"/>
    <property type="evidence" value="ECO:0007669"/>
    <property type="project" value="UniProtKB-SubCell"/>
</dbReference>
<dbReference type="InterPro" id="IPR013210">
    <property type="entry name" value="LRR_N_plant-typ"/>
</dbReference>
<keyword evidence="7" id="KW-0732">Signal</keyword>
<dbReference type="Gene3D" id="3.80.10.10">
    <property type="entry name" value="Ribonuclease Inhibitor"/>
    <property type="match status" value="4"/>
</dbReference>
<dbReference type="InterPro" id="IPR003591">
    <property type="entry name" value="Leu-rich_rpt_typical-subtyp"/>
</dbReference>
<evidence type="ECO:0000259" key="16">
    <source>
        <dbReference type="Pfam" id="PF08263"/>
    </source>
</evidence>
<comment type="similarity">
    <text evidence="3">Belongs to the RLP family.</text>
</comment>
<accession>A0AAD8KMM9</accession>
<evidence type="ECO:0000256" key="13">
    <source>
        <dbReference type="ARBA" id="ARBA00023170"/>
    </source>
</evidence>
<dbReference type="AlphaFoldDB" id="A0AAD8KMM9"/>
<keyword evidence="11 15" id="KW-1133">Transmembrane helix</keyword>
<keyword evidence="8" id="KW-0677">Repeat</keyword>
<comment type="subcellular location">
    <subcellularLocation>
        <location evidence="1">Cell membrane</location>
    </subcellularLocation>
    <subcellularLocation>
        <location evidence="2">Membrane</location>
        <topology evidence="2">Single-pass type I membrane protein</topology>
    </subcellularLocation>
</comment>
<keyword evidence="10" id="KW-0067">ATP-binding</keyword>
<evidence type="ECO:0000256" key="6">
    <source>
        <dbReference type="ARBA" id="ARBA00022692"/>
    </source>
</evidence>
<dbReference type="FunFam" id="3.80.10.10:FF:000213">
    <property type="entry name" value="Tyrosine-sulfated glycopeptide receptor 1"/>
    <property type="match status" value="1"/>
</dbReference>
<dbReference type="SUPFAM" id="SSF52058">
    <property type="entry name" value="L domain-like"/>
    <property type="match status" value="1"/>
</dbReference>
<evidence type="ECO:0000256" key="8">
    <source>
        <dbReference type="ARBA" id="ARBA00022737"/>
    </source>
</evidence>
<keyword evidence="6 15" id="KW-0812">Transmembrane</keyword>
<evidence type="ECO:0000256" key="1">
    <source>
        <dbReference type="ARBA" id="ARBA00004236"/>
    </source>
</evidence>
<dbReference type="GO" id="GO:0051707">
    <property type="term" value="P:response to other organism"/>
    <property type="evidence" value="ECO:0007669"/>
    <property type="project" value="UniProtKB-ARBA"/>
</dbReference>
<evidence type="ECO:0000256" key="7">
    <source>
        <dbReference type="ARBA" id="ARBA00022729"/>
    </source>
</evidence>
<evidence type="ECO:0000256" key="10">
    <source>
        <dbReference type="ARBA" id="ARBA00022840"/>
    </source>
</evidence>
<evidence type="ECO:0000256" key="5">
    <source>
        <dbReference type="ARBA" id="ARBA00022614"/>
    </source>
</evidence>
<dbReference type="FunFam" id="3.80.10.10:FF:000095">
    <property type="entry name" value="LRR receptor-like serine/threonine-protein kinase GSO1"/>
    <property type="match status" value="1"/>
</dbReference>
<evidence type="ECO:0000256" key="14">
    <source>
        <dbReference type="ARBA" id="ARBA00023180"/>
    </source>
</evidence>
<protein>
    <recommendedName>
        <fullName evidence="16">Leucine-rich repeat-containing N-terminal plant-type domain-containing protein</fullName>
    </recommendedName>
</protein>
<keyword evidence="14" id="KW-0325">Glycoprotein</keyword>
<dbReference type="PROSITE" id="PS51450">
    <property type="entry name" value="LRR"/>
    <property type="match status" value="1"/>
</dbReference>
<evidence type="ECO:0000256" key="3">
    <source>
        <dbReference type="ARBA" id="ARBA00009592"/>
    </source>
</evidence>
<evidence type="ECO:0000313" key="17">
    <source>
        <dbReference type="EMBL" id="KAK1422365.1"/>
    </source>
</evidence>
<gene>
    <name evidence="17" type="ORF">QVD17_25441</name>
</gene>
<reference evidence="17" key="1">
    <citation type="journal article" date="2023" name="bioRxiv">
        <title>Improved chromosome-level genome assembly for marigold (Tagetes erecta).</title>
        <authorList>
            <person name="Jiang F."/>
            <person name="Yuan L."/>
            <person name="Wang S."/>
            <person name="Wang H."/>
            <person name="Xu D."/>
            <person name="Wang A."/>
            <person name="Fan W."/>
        </authorList>
    </citation>
    <scope>NUCLEOTIDE SEQUENCE</scope>
    <source>
        <strain evidence="17">WSJ</strain>
        <tissue evidence="17">Leaf</tissue>
    </source>
</reference>
<feature type="domain" description="Leucine-rich repeat-containing N-terminal plant-type" evidence="16">
    <location>
        <begin position="49"/>
        <end position="82"/>
    </location>
</feature>
<evidence type="ECO:0000256" key="12">
    <source>
        <dbReference type="ARBA" id="ARBA00023136"/>
    </source>
</evidence>
<evidence type="ECO:0000256" key="11">
    <source>
        <dbReference type="ARBA" id="ARBA00022989"/>
    </source>
</evidence>
<dbReference type="Pfam" id="PF13855">
    <property type="entry name" value="LRR_8"/>
    <property type="match status" value="2"/>
</dbReference>
<dbReference type="GO" id="GO:0005524">
    <property type="term" value="F:ATP binding"/>
    <property type="evidence" value="ECO:0007669"/>
    <property type="project" value="UniProtKB-KW"/>
</dbReference>
<evidence type="ECO:0000256" key="4">
    <source>
        <dbReference type="ARBA" id="ARBA00022475"/>
    </source>
</evidence>